<keyword evidence="2" id="KW-1185">Reference proteome</keyword>
<evidence type="ECO:0000313" key="2">
    <source>
        <dbReference type="Proteomes" id="UP001243375"/>
    </source>
</evidence>
<comment type="caution">
    <text evidence="1">The sequence shown here is derived from an EMBL/GenBank/DDBJ whole genome shotgun (WGS) entry which is preliminary data.</text>
</comment>
<protein>
    <submittedName>
        <fullName evidence="1">Uncharacterized protein</fullName>
    </submittedName>
</protein>
<sequence length="406" mass="45094">MFKFDFGVVSPTPAFVIAMVTDPAELCLPQENEEGEVTVQNTTLQDDEPVSETSATAAARYRTIQLEELLEKLPPTISFSEMDLPFDTTGCKLFRRDLYDARFQVIDELDDEEENADAKAESARDEQNTAEYVNADTDLIPGTYEGGLKTWEGGMDLVEVLEEQHKKITGGIGSWVKGKRVLEVGCGTGLPSVYLLRRLLELPAGASAITELHLQDYNISVLQLVTLPNLILASISEETLAEMDSNLELTHEVIQEFQEKLKLHNIKLSFSCGDWSGFAEVLQSSDGKKETLYNLVLTAETIYRLESVPSLLRVLKYASRRDDTNAMKAQGGNDTADVASALDGLTLQMAWERDEDVILVAAKILYFGVGGGMQDFTYSVERNQGTVESVRTWSFGVGRQVVRLHW</sequence>
<reference evidence="1" key="1">
    <citation type="submission" date="2023-04" db="EMBL/GenBank/DDBJ databases">
        <title>Draft Genome sequencing of Naganishia species isolated from polar environments using Oxford Nanopore Technology.</title>
        <authorList>
            <person name="Leo P."/>
            <person name="Venkateswaran K."/>
        </authorList>
    </citation>
    <scope>NUCLEOTIDE SEQUENCE</scope>
    <source>
        <strain evidence="1">MNA-CCFEE 5425</strain>
    </source>
</reference>
<dbReference type="EMBL" id="JASBWU010000003">
    <property type="protein sequence ID" value="KAJ9123089.1"/>
    <property type="molecule type" value="Genomic_DNA"/>
</dbReference>
<accession>A0ACC2XI71</accession>
<evidence type="ECO:0000313" key="1">
    <source>
        <dbReference type="EMBL" id="KAJ9123089.1"/>
    </source>
</evidence>
<organism evidence="1 2">
    <name type="scientific">Naganishia vaughanmartiniae</name>
    <dbReference type="NCBI Taxonomy" id="1424756"/>
    <lineage>
        <taxon>Eukaryota</taxon>
        <taxon>Fungi</taxon>
        <taxon>Dikarya</taxon>
        <taxon>Basidiomycota</taxon>
        <taxon>Agaricomycotina</taxon>
        <taxon>Tremellomycetes</taxon>
        <taxon>Filobasidiales</taxon>
        <taxon>Filobasidiaceae</taxon>
        <taxon>Naganishia</taxon>
    </lineage>
</organism>
<gene>
    <name evidence="1" type="ORF">QFC22_001279</name>
</gene>
<proteinExistence type="predicted"/>
<dbReference type="Proteomes" id="UP001243375">
    <property type="component" value="Unassembled WGS sequence"/>
</dbReference>
<name>A0ACC2XI71_9TREE</name>